<organism evidence="1 2">
    <name type="scientific">Pseudonocardia kunmingensis</name>
    <dbReference type="NCBI Taxonomy" id="630975"/>
    <lineage>
        <taxon>Bacteria</taxon>
        <taxon>Bacillati</taxon>
        <taxon>Actinomycetota</taxon>
        <taxon>Actinomycetes</taxon>
        <taxon>Pseudonocardiales</taxon>
        <taxon>Pseudonocardiaceae</taxon>
        <taxon>Pseudonocardia</taxon>
    </lineage>
</organism>
<protein>
    <submittedName>
        <fullName evidence="1">Uncharacterized protein</fullName>
    </submittedName>
</protein>
<gene>
    <name evidence="1" type="ORF">FB558_6368</name>
</gene>
<keyword evidence="2" id="KW-1185">Reference proteome</keyword>
<proteinExistence type="predicted"/>
<accession>A0A543D9V2</accession>
<reference evidence="1 2" key="1">
    <citation type="submission" date="2019-06" db="EMBL/GenBank/DDBJ databases">
        <title>Sequencing the genomes of 1000 actinobacteria strains.</title>
        <authorList>
            <person name="Klenk H.-P."/>
        </authorList>
    </citation>
    <scope>NUCLEOTIDE SEQUENCE [LARGE SCALE GENOMIC DNA]</scope>
    <source>
        <strain evidence="1 2">DSM 45301</strain>
    </source>
</reference>
<dbReference type="EMBL" id="VFPA01000004">
    <property type="protein sequence ID" value="TQM06124.1"/>
    <property type="molecule type" value="Genomic_DNA"/>
</dbReference>
<name>A0A543D9V2_9PSEU</name>
<evidence type="ECO:0000313" key="1">
    <source>
        <dbReference type="EMBL" id="TQM06124.1"/>
    </source>
</evidence>
<dbReference type="AlphaFoldDB" id="A0A543D9V2"/>
<dbReference type="Proteomes" id="UP000315677">
    <property type="component" value="Unassembled WGS sequence"/>
</dbReference>
<evidence type="ECO:0000313" key="2">
    <source>
        <dbReference type="Proteomes" id="UP000315677"/>
    </source>
</evidence>
<sequence>MYGLRRQLADHVPGDTEAIVTITGADGRSFGELKLDADDVQRLTKAISELIDTDFGQFERAEVQRLLAEHDNR</sequence>
<comment type="caution">
    <text evidence="1">The sequence shown here is derived from an EMBL/GenBank/DDBJ whole genome shotgun (WGS) entry which is preliminary data.</text>
</comment>